<dbReference type="PROSITE" id="PS51257">
    <property type="entry name" value="PROKAR_LIPOPROTEIN"/>
    <property type="match status" value="1"/>
</dbReference>
<dbReference type="RefSeq" id="WP_311687412.1">
    <property type="nucleotide sequence ID" value="NZ_JAVRHM010000033.1"/>
</dbReference>
<name>A0ABU3E6W5_9FLAO</name>
<accession>A0ABU3E6W5</accession>
<evidence type="ECO:0000313" key="1">
    <source>
        <dbReference type="EMBL" id="MDT0691731.1"/>
    </source>
</evidence>
<gene>
    <name evidence="1" type="ORF">RM549_18205</name>
</gene>
<dbReference type="Gene3D" id="3.10.450.50">
    <property type="match status" value="1"/>
</dbReference>
<sequence length="120" mass="13830">MKKVLLFSIIIALIACTEKQMTHTETAKIVAESFYYNDDATLEKYTTAEKYAVLSSIQGLFAENENTEINFEVIEDAIHGNVAWVRYSTSFEEKPGVFKLIKEEGQWKVTERKPREEVPF</sequence>
<organism evidence="1 2">
    <name type="scientific">Autumnicola patrickiae</name>
    <dbReference type="NCBI Taxonomy" id="3075591"/>
    <lineage>
        <taxon>Bacteria</taxon>
        <taxon>Pseudomonadati</taxon>
        <taxon>Bacteroidota</taxon>
        <taxon>Flavobacteriia</taxon>
        <taxon>Flavobacteriales</taxon>
        <taxon>Flavobacteriaceae</taxon>
        <taxon>Autumnicola</taxon>
    </lineage>
</organism>
<dbReference type="Proteomes" id="UP001261624">
    <property type="component" value="Unassembled WGS sequence"/>
</dbReference>
<dbReference type="EMBL" id="JAVRHM010000033">
    <property type="protein sequence ID" value="MDT0691731.1"/>
    <property type="molecule type" value="Genomic_DNA"/>
</dbReference>
<keyword evidence="2" id="KW-1185">Reference proteome</keyword>
<reference evidence="1 2" key="1">
    <citation type="submission" date="2023-09" db="EMBL/GenBank/DDBJ databases">
        <authorList>
            <person name="Rey-Velasco X."/>
        </authorList>
    </citation>
    <scope>NUCLEOTIDE SEQUENCE [LARGE SCALE GENOMIC DNA]</scope>
    <source>
        <strain evidence="1 2">F188</strain>
    </source>
</reference>
<comment type="caution">
    <text evidence="1">The sequence shown here is derived from an EMBL/GenBank/DDBJ whole genome shotgun (WGS) entry which is preliminary data.</text>
</comment>
<protein>
    <recommendedName>
        <fullName evidence="3">DUF4878 domain-containing protein</fullName>
    </recommendedName>
</protein>
<proteinExistence type="predicted"/>
<evidence type="ECO:0008006" key="3">
    <source>
        <dbReference type="Google" id="ProtNLM"/>
    </source>
</evidence>
<evidence type="ECO:0000313" key="2">
    <source>
        <dbReference type="Proteomes" id="UP001261624"/>
    </source>
</evidence>